<dbReference type="SUPFAM" id="SSF53067">
    <property type="entry name" value="Actin-like ATPase domain"/>
    <property type="match status" value="1"/>
</dbReference>
<evidence type="ECO:0000313" key="3">
    <source>
        <dbReference type="EMBL" id="MCZ4282741.1"/>
    </source>
</evidence>
<dbReference type="InterPro" id="IPR008040">
    <property type="entry name" value="Hydant_A_N"/>
</dbReference>
<feature type="domain" description="Hydantoinase A/oxoprolinase" evidence="1">
    <location>
        <begin position="183"/>
        <end position="327"/>
    </location>
</feature>
<dbReference type="Pfam" id="PF01968">
    <property type="entry name" value="Hydantoinase_A"/>
    <property type="match status" value="1"/>
</dbReference>
<proteinExistence type="predicted"/>
<dbReference type="Pfam" id="PF05378">
    <property type="entry name" value="Hydant_A_N"/>
    <property type="match status" value="1"/>
</dbReference>
<feature type="domain" description="Hydantoinase/oxoprolinase N-terminal" evidence="2">
    <location>
        <begin position="3"/>
        <end position="163"/>
    </location>
</feature>
<dbReference type="InterPro" id="IPR043129">
    <property type="entry name" value="ATPase_NBD"/>
</dbReference>
<dbReference type="InterPro" id="IPR045079">
    <property type="entry name" value="Oxoprolinase-like"/>
</dbReference>
<dbReference type="EMBL" id="JAPWGY010000010">
    <property type="protein sequence ID" value="MCZ4282741.1"/>
    <property type="molecule type" value="Genomic_DNA"/>
</dbReference>
<accession>A0ABT4LNW7</accession>
<keyword evidence="4" id="KW-1185">Reference proteome</keyword>
<dbReference type="PANTHER" id="PTHR11365">
    <property type="entry name" value="5-OXOPROLINASE RELATED"/>
    <property type="match status" value="1"/>
</dbReference>
<reference evidence="3" key="1">
    <citation type="submission" date="2022-12" db="EMBL/GenBank/DDBJ databases">
        <title>Bacterial isolates from different developmental stages of Nematostella vectensis.</title>
        <authorList>
            <person name="Fraune S."/>
        </authorList>
    </citation>
    <scope>NUCLEOTIDE SEQUENCE</scope>
    <source>
        <strain evidence="3">G21630-S1</strain>
    </source>
</reference>
<gene>
    <name evidence="3" type="ORF">O4H49_18300</name>
</gene>
<evidence type="ECO:0000259" key="2">
    <source>
        <dbReference type="Pfam" id="PF05378"/>
    </source>
</evidence>
<dbReference type="PANTHER" id="PTHR11365:SF2">
    <property type="entry name" value="5-OXOPROLINASE"/>
    <property type="match status" value="1"/>
</dbReference>
<sequence length="666" mass="71614">MLLGIDTGGTYTDAVLFTEEDGVLKTSKSLTTKHDLSIGICKAVDAILPGSGEEIRMVSLSTTLATNAIVESHGSPVCLIMIGYDEGSLMRSNLGEAIGKNPYVFVRGGHTSMGDEQAPLDIELVRKTVQEQGPKVAAFAVAGYFSVRNAAHEETVRTLIREETGLPVTCAHELTSSLDAPRRALTAVLNARLIPQLQQLILAVGTMLEQKNIKAPLMVVKGDGSLITAETALNRPVETILSGPAASVVGAHFLSGEKDVFVVDMGGTTTDIAILEDGQPLLNDQGALVGGWRTMVEAVAVHTFGLGGDSEVTLELGKAKLTVGPRRVQPISLLALQCPEVLDVMQKQLKSDRIRPTDGRFVLRLRKLDTGETSLSRMEAEIWTLLKDGPVALNELAERPAMIPPLQRLVDRGLVIYSGLTPSDASHLLNRHQSWDVKGAELSAQLFLRFANRENIFRNVTVKELAEKIYEKTVTRSGTTILESAMSEEGYPPLSKEQQLGQNLIDNALRDKQAEKKSPLINFSLQLGRPIVAIGAPAATYYPDVAKRLNTRLSVPEHAEVTNAVGAVAGGVVQNVKALISSPEKGRYRVHISGAQKDFTDLELAATFATDTADQQVRDLALACGAAEVKVNITRKDKIILDAGGDKLFIESRIVAIAKGRPVLAA</sequence>
<evidence type="ECO:0000313" key="4">
    <source>
        <dbReference type="Proteomes" id="UP001069802"/>
    </source>
</evidence>
<protein>
    <submittedName>
        <fullName evidence="3">Hydantoinase/oxoprolinase family protein</fullName>
    </submittedName>
</protein>
<dbReference type="Proteomes" id="UP001069802">
    <property type="component" value="Unassembled WGS sequence"/>
</dbReference>
<dbReference type="RefSeq" id="WP_269424885.1">
    <property type="nucleotide sequence ID" value="NZ_JAPWGY010000010.1"/>
</dbReference>
<evidence type="ECO:0000259" key="1">
    <source>
        <dbReference type="Pfam" id="PF01968"/>
    </source>
</evidence>
<name>A0ABT4LNW7_9PROT</name>
<dbReference type="InterPro" id="IPR002821">
    <property type="entry name" value="Hydantoinase_A"/>
</dbReference>
<comment type="caution">
    <text evidence="3">The sequence shown here is derived from an EMBL/GenBank/DDBJ whole genome shotgun (WGS) entry which is preliminary data.</text>
</comment>
<organism evidence="3 4">
    <name type="scientific">Kiloniella laminariae</name>
    <dbReference type="NCBI Taxonomy" id="454162"/>
    <lineage>
        <taxon>Bacteria</taxon>
        <taxon>Pseudomonadati</taxon>
        <taxon>Pseudomonadota</taxon>
        <taxon>Alphaproteobacteria</taxon>
        <taxon>Rhodospirillales</taxon>
        <taxon>Kiloniellaceae</taxon>
        <taxon>Kiloniella</taxon>
    </lineage>
</organism>